<evidence type="ECO:0000256" key="1">
    <source>
        <dbReference type="SAM" id="Coils"/>
    </source>
</evidence>
<feature type="coiled-coil region" evidence="1">
    <location>
        <begin position="52"/>
        <end position="106"/>
    </location>
</feature>
<reference evidence="3 4" key="1">
    <citation type="submission" date="2024-02" db="EMBL/GenBank/DDBJ databases">
        <title>A draft genome for the cacao thread blight pathogen Marasmius crinis-equi.</title>
        <authorList>
            <person name="Cohen S.P."/>
            <person name="Baruah I.K."/>
            <person name="Amoako-Attah I."/>
            <person name="Bukari Y."/>
            <person name="Meinhardt L.W."/>
            <person name="Bailey B.A."/>
        </authorList>
    </citation>
    <scope>NUCLEOTIDE SEQUENCE [LARGE SCALE GENOMIC DNA]</scope>
    <source>
        <strain evidence="3 4">GH-76</strain>
    </source>
</reference>
<accession>A0ABR3F3Z0</accession>
<keyword evidence="4" id="KW-1185">Reference proteome</keyword>
<name>A0ABR3F3Z0_9AGAR</name>
<gene>
    <name evidence="3" type="ORF">V5O48_012014</name>
</gene>
<evidence type="ECO:0000313" key="3">
    <source>
        <dbReference type="EMBL" id="KAL0569948.1"/>
    </source>
</evidence>
<feature type="compositionally biased region" description="Polar residues" evidence="2">
    <location>
        <begin position="152"/>
        <end position="161"/>
    </location>
</feature>
<organism evidence="3 4">
    <name type="scientific">Marasmius crinis-equi</name>
    <dbReference type="NCBI Taxonomy" id="585013"/>
    <lineage>
        <taxon>Eukaryota</taxon>
        <taxon>Fungi</taxon>
        <taxon>Dikarya</taxon>
        <taxon>Basidiomycota</taxon>
        <taxon>Agaricomycotina</taxon>
        <taxon>Agaricomycetes</taxon>
        <taxon>Agaricomycetidae</taxon>
        <taxon>Agaricales</taxon>
        <taxon>Marasmiineae</taxon>
        <taxon>Marasmiaceae</taxon>
        <taxon>Marasmius</taxon>
    </lineage>
</organism>
<proteinExistence type="predicted"/>
<evidence type="ECO:0000256" key="2">
    <source>
        <dbReference type="SAM" id="MobiDB-lite"/>
    </source>
</evidence>
<comment type="caution">
    <text evidence="3">The sequence shown here is derived from an EMBL/GenBank/DDBJ whole genome shotgun (WGS) entry which is preliminary data.</text>
</comment>
<dbReference type="EMBL" id="JBAHYK010001021">
    <property type="protein sequence ID" value="KAL0569948.1"/>
    <property type="molecule type" value="Genomic_DNA"/>
</dbReference>
<evidence type="ECO:0000313" key="4">
    <source>
        <dbReference type="Proteomes" id="UP001465976"/>
    </source>
</evidence>
<sequence length="217" mass="23777">MKPHEASTAQTAVDNAAHHTSLFKSPPSELSIGTTLSAASNTDISDELALKIVHAKQNVSNAKHQLTQARIQKADKDTMTKLMLDKGDAEHKLQDLRMQREKEKIQAWMKREGSAQGSPTVPIKSETAGATMSAVKNEDPSVTSAMQHQVQETSEEYNQGQQGFGTPGTESTIPAETTTLAERGMVQQLRMEDAKSYLPETIPDQGVQLTYDLDRML</sequence>
<keyword evidence="1" id="KW-0175">Coiled coil</keyword>
<dbReference type="Proteomes" id="UP001465976">
    <property type="component" value="Unassembled WGS sequence"/>
</dbReference>
<protein>
    <submittedName>
        <fullName evidence="3">Uncharacterized protein</fullName>
    </submittedName>
</protein>
<feature type="region of interest" description="Disordered" evidence="2">
    <location>
        <begin position="152"/>
        <end position="172"/>
    </location>
</feature>